<dbReference type="InterPro" id="IPR051932">
    <property type="entry name" value="Bact_StressResp_Reg"/>
</dbReference>
<dbReference type="PROSITE" id="PS50801">
    <property type="entry name" value="STAS"/>
    <property type="match status" value="1"/>
</dbReference>
<dbReference type="Pfam" id="PF01740">
    <property type="entry name" value="STAS"/>
    <property type="match status" value="1"/>
</dbReference>
<dbReference type="AlphaFoldDB" id="D3FWP5"/>
<dbReference type="PANTHER" id="PTHR33745">
    <property type="entry name" value="RSBT ANTAGONIST PROTEIN RSBS-RELATED"/>
    <property type="match status" value="1"/>
</dbReference>
<evidence type="ECO:0000313" key="3">
    <source>
        <dbReference type="Proteomes" id="UP000001544"/>
    </source>
</evidence>
<protein>
    <recommendedName>
        <fullName evidence="1">STAS domain-containing protein</fullName>
    </recommendedName>
</protein>
<accession>D3FWP5</accession>
<name>D3FWP5_ALKPO</name>
<reference evidence="2 3" key="1">
    <citation type="journal article" date="2011" name="Environ. Microbiol.">
        <title>Genome of alkaliphilic Bacillus pseudofirmus OF4 reveals adaptations that support the ability to grow in an external pH range from 7.5 to 11.4.</title>
        <authorList>
            <person name="Janto B."/>
            <person name="Ahmed A."/>
            <person name="Ito M."/>
            <person name="Liu J."/>
            <person name="Hicks D.B."/>
            <person name="Pagni S."/>
            <person name="Fackelmayer O.J."/>
            <person name="Smith T.A."/>
            <person name="Earl J."/>
            <person name="Elbourne L.D."/>
            <person name="Hassan K."/>
            <person name="Paulsen I.T."/>
            <person name="Kolsto A.B."/>
            <person name="Tourasse N.J."/>
            <person name="Ehrlich G.D."/>
            <person name="Boissy R."/>
            <person name="Ivey D.M."/>
            <person name="Li G."/>
            <person name="Xue Y."/>
            <person name="Ma Y."/>
            <person name="Hu F.Z."/>
            <person name="Krulwich T.A."/>
        </authorList>
    </citation>
    <scope>NUCLEOTIDE SEQUENCE [LARGE SCALE GENOMIC DNA]</scope>
    <source>
        <strain evidence="3">ATCC BAA-2126 / JCM 17055 / OF4</strain>
    </source>
</reference>
<dbReference type="InterPro" id="IPR002645">
    <property type="entry name" value="STAS_dom"/>
</dbReference>
<dbReference type="Proteomes" id="UP000001544">
    <property type="component" value="Chromosome"/>
</dbReference>
<sequence length="208" mass="24160">MESKNKFKHHVSPAAKRQELEIVVRTKDLPFVLFDCHIKWEERVGHLIFIKKLEKIQHLEQLVFDHKKRLSTTNFELLDNKEKVEVTIQDIHQLSAPMIRITHYAGLILFFGDMTQTLIEANECKLLTKAYEKEFEVILIDFSGIGTLSTEGVTALIKMIQQFEVMGLTVTIIGVKPEHAIYFNTNGYQVEASFQSNLHNVIHRYLHQ</sequence>
<dbReference type="Gene3D" id="3.30.750.24">
    <property type="entry name" value="STAS domain"/>
    <property type="match status" value="1"/>
</dbReference>
<feature type="domain" description="STAS" evidence="1">
    <location>
        <begin position="127"/>
        <end position="178"/>
    </location>
</feature>
<organism evidence="2 3">
    <name type="scientific">Alkalihalophilus pseudofirmus (strain ATCC BAA-2126 / JCM 17055 / OF4)</name>
    <name type="common">Bacillus pseudofirmus</name>
    <dbReference type="NCBI Taxonomy" id="398511"/>
    <lineage>
        <taxon>Bacteria</taxon>
        <taxon>Bacillati</taxon>
        <taxon>Bacillota</taxon>
        <taxon>Bacilli</taxon>
        <taxon>Bacillales</taxon>
        <taxon>Bacillaceae</taxon>
        <taxon>Alkalihalophilus</taxon>
    </lineage>
</organism>
<dbReference type="KEGG" id="bpf:BpOF4_12460"/>
<proteinExistence type="predicted"/>
<dbReference type="EMBL" id="CP001878">
    <property type="protein sequence ID" value="ADC50543.1"/>
    <property type="molecule type" value="Genomic_DNA"/>
</dbReference>
<dbReference type="eggNOG" id="COG1366">
    <property type="taxonomic scope" value="Bacteria"/>
</dbReference>
<dbReference type="InterPro" id="IPR036513">
    <property type="entry name" value="STAS_dom_sf"/>
</dbReference>
<evidence type="ECO:0000259" key="1">
    <source>
        <dbReference type="PROSITE" id="PS50801"/>
    </source>
</evidence>
<evidence type="ECO:0000313" key="2">
    <source>
        <dbReference type="EMBL" id="ADC50543.1"/>
    </source>
</evidence>
<dbReference type="HOGENOM" id="CLU_096828_0_0_9"/>
<dbReference type="SUPFAM" id="SSF52091">
    <property type="entry name" value="SpoIIaa-like"/>
    <property type="match status" value="1"/>
</dbReference>
<keyword evidence="3" id="KW-1185">Reference proteome</keyword>
<dbReference type="STRING" id="398511.BpOF4_12460"/>
<gene>
    <name evidence="2" type="ordered locus">BpOF4_12460</name>
</gene>